<dbReference type="InterPro" id="IPR050563">
    <property type="entry name" value="4-hydroxybenzoyl-CoA_TE"/>
</dbReference>
<dbReference type="SUPFAM" id="SSF54637">
    <property type="entry name" value="Thioesterase/thiol ester dehydrase-isomerase"/>
    <property type="match status" value="1"/>
</dbReference>
<dbReference type="OrthoDB" id="9799036at2"/>
<dbReference type="EMBL" id="FOEF01000010">
    <property type="protein sequence ID" value="SEP46392.1"/>
    <property type="molecule type" value="Genomic_DNA"/>
</dbReference>
<dbReference type="Proteomes" id="UP000198582">
    <property type="component" value="Unassembled WGS sequence"/>
</dbReference>
<keyword evidence="1" id="KW-0378">Hydrolase</keyword>
<evidence type="ECO:0000313" key="1">
    <source>
        <dbReference type="EMBL" id="SEP46392.1"/>
    </source>
</evidence>
<organism evidence="1 2">
    <name type="scientific">Amycolatopsis saalfeldensis</name>
    <dbReference type="NCBI Taxonomy" id="394193"/>
    <lineage>
        <taxon>Bacteria</taxon>
        <taxon>Bacillati</taxon>
        <taxon>Actinomycetota</taxon>
        <taxon>Actinomycetes</taxon>
        <taxon>Pseudonocardiales</taxon>
        <taxon>Pseudonocardiaceae</taxon>
        <taxon>Amycolatopsis</taxon>
    </lineage>
</organism>
<keyword evidence="2" id="KW-1185">Reference proteome</keyword>
<dbReference type="STRING" id="394193.SAMN04489732_110248"/>
<dbReference type="RefSeq" id="WP_091619705.1">
    <property type="nucleotide sequence ID" value="NZ_FOEF01000010.1"/>
</dbReference>
<dbReference type="PANTHER" id="PTHR31793:SF24">
    <property type="entry name" value="LONG-CHAIN ACYL-COA THIOESTERASE FADM"/>
    <property type="match status" value="1"/>
</dbReference>
<gene>
    <name evidence="1" type="ORF">SAMN04489732_110248</name>
</gene>
<protein>
    <submittedName>
        <fullName evidence="1">Acyl-CoA thioester hydrolase</fullName>
    </submittedName>
</protein>
<dbReference type="Pfam" id="PF13279">
    <property type="entry name" value="4HBT_2"/>
    <property type="match status" value="1"/>
</dbReference>
<dbReference type="GO" id="GO:0047617">
    <property type="term" value="F:fatty acyl-CoA hydrolase activity"/>
    <property type="evidence" value="ECO:0007669"/>
    <property type="project" value="TreeGrafter"/>
</dbReference>
<name>A0A1H8Y2V5_9PSEU</name>
<dbReference type="InterPro" id="IPR029069">
    <property type="entry name" value="HotDog_dom_sf"/>
</dbReference>
<reference evidence="1 2" key="1">
    <citation type="submission" date="2016-10" db="EMBL/GenBank/DDBJ databases">
        <authorList>
            <person name="de Groot N.N."/>
        </authorList>
    </citation>
    <scope>NUCLEOTIDE SEQUENCE [LARGE SCALE GENOMIC DNA]</scope>
    <source>
        <strain evidence="1 2">DSM 44993</strain>
    </source>
</reference>
<dbReference type="AlphaFoldDB" id="A0A1H8Y2V5"/>
<dbReference type="CDD" id="cd00586">
    <property type="entry name" value="4HBT"/>
    <property type="match status" value="1"/>
</dbReference>
<accession>A0A1H8Y2V5</accession>
<dbReference type="Gene3D" id="3.10.129.10">
    <property type="entry name" value="Hotdog Thioesterase"/>
    <property type="match status" value="1"/>
</dbReference>
<evidence type="ECO:0000313" key="2">
    <source>
        <dbReference type="Proteomes" id="UP000198582"/>
    </source>
</evidence>
<proteinExistence type="predicted"/>
<sequence>MTYVSQVRPRWSDMDVYGHVNHANLVTLLEEARIPVLFGEAVKAGLTELPKGVVVVKLAVHYRTPIVVAPDTPVRVEITLTEMRAASITLAYRVHTGPAESDPVAVTAETVLAPYDTTKLRPRRLTAPETEFLKRVFADA</sequence>
<dbReference type="PANTHER" id="PTHR31793">
    <property type="entry name" value="4-HYDROXYBENZOYL-COA THIOESTERASE FAMILY MEMBER"/>
    <property type="match status" value="1"/>
</dbReference>